<dbReference type="InterPro" id="IPR006638">
    <property type="entry name" value="Elp3/MiaA/NifB-like_rSAM"/>
</dbReference>
<comment type="cofactor">
    <cofactor evidence="1">
        <name>[4Fe-4S] cluster</name>
        <dbReference type="ChEBI" id="CHEBI:49883"/>
    </cofactor>
</comment>
<accession>A0A930EEW1</accession>
<keyword evidence="5" id="KW-0411">Iron-sulfur</keyword>
<name>A0A930EEW1_9FIRM</name>
<protein>
    <submittedName>
        <fullName evidence="7">Radical SAM protein</fullName>
    </submittedName>
</protein>
<organism evidence="7 8">
    <name type="scientific">Mogibacterium diversum</name>
    <dbReference type="NCBI Taxonomy" id="114527"/>
    <lineage>
        <taxon>Bacteria</taxon>
        <taxon>Bacillati</taxon>
        <taxon>Bacillota</taxon>
        <taxon>Clostridia</taxon>
        <taxon>Peptostreptococcales</taxon>
        <taxon>Anaerovoracaceae</taxon>
        <taxon>Mogibacterium</taxon>
    </lineage>
</organism>
<comment type="caution">
    <text evidence="7">The sequence shown here is derived from an EMBL/GenBank/DDBJ whole genome shotgun (WGS) entry which is preliminary data.</text>
</comment>
<feature type="non-terminal residue" evidence="7">
    <location>
        <position position="178"/>
    </location>
</feature>
<dbReference type="Gene3D" id="3.80.30.20">
    <property type="entry name" value="tm_1862 like domain"/>
    <property type="match status" value="1"/>
</dbReference>
<dbReference type="SMART" id="SM00729">
    <property type="entry name" value="Elp3"/>
    <property type="match status" value="1"/>
</dbReference>
<evidence type="ECO:0000313" key="7">
    <source>
        <dbReference type="EMBL" id="MBF1352724.1"/>
    </source>
</evidence>
<dbReference type="SFLD" id="SFLDG01082">
    <property type="entry name" value="B12-binding_domain_containing"/>
    <property type="match status" value="1"/>
</dbReference>
<reference evidence="7" key="1">
    <citation type="submission" date="2020-04" db="EMBL/GenBank/DDBJ databases">
        <title>Deep metagenomics examines the oral microbiome during advanced dental caries in children, revealing novel taxa and co-occurrences with host molecules.</title>
        <authorList>
            <person name="Baker J.L."/>
            <person name="Morton J.T."/>
            <person name="Dinis M."/>
            <person name="Alvarez R."/>
            <person name="Tran N.C."/>
            <person name="Knight R."/>
            <person name="Edlund A."/>
        </authorList>
    </citation>
    <scope>NUCLEOTIDE SEQUENCE</scope>
    <source>
        <strain evidence="7">JCVI_24_bin.8</strain>
    </source>
</reference>
<dbReference type="InterPro" id="IPR023404">
    <property type="entry name" value="rSAM_horseshoe"/>
</dbReference>
<feature type="domain" description="Radical SAM core" evidence="6">
    <location>
        <begin position="1"/>
        <end position="178"/>
    </location>
</feature>
<gene>
    <name evidence="7" type="ORF">HXM71_06380</name>
</gene>
<evidence type="ECO:0000313" key="8">
    <source>
        <dbReference type="Proteomes" id="UP000722050"/>
    </source>
</evidence>
<dbReference type="PROSITE" id="PS51918">
    <property type="entry name" value="RADICAL_SAM"/>
    <property type="match status" value="1"/>
</dbReference>
<dbReference type="InterPro" id="IPR051198">
    <property type="entry name" value="BchE-like"/>
</dbReference>
<evidence type="ECO:0000256" key="2">
    <source>
        <dbReference type="ARBA" id="ARBA00022691"/>
    </source>
</evidence>
<keyword evidence="4" id="KW-0408">Iron</keyword>
<dbReference type="CDD" id="cd01335">
    <property type="entry name" value="Radical_SAM"/>
    <property type="match status" value="1"/>
</dbReference>
<dbReference type="EMBL" id="JABZQH010000248">
    <property type="protein sequence ID" value="MBF1352724.1"/>
    <property type="molecule type" value="Genomic_DNA"/>
</dbReference>
<dbReference type="Proteomes" id="UP000722050">
    <property type="component" value="Unassembled WGS sequence"/>
</dbReference>
<evidence type="ECO:0000259" key="6">
    <source>
        <dbReference type="PROSITE" id="PS51918"/>
    </source>
</evidence>
<evidence type="ECO:0000256" key="1">
    <source>
        <dbReference type="ARBA" id="ARBA00001966"/>
    </source>
</evidence>
<dbReference type="GO" id="GO:0051536">
    <property type="term" value="F:iron-sulfur cluster binding"/>
    <property type="evidence" value="ECO:0007669"/>
    <property type="project" value="UniProtKB-KW"/>
</dbReference>
<keyword evidence="2" id="KW-0949">S-adenosyl-L-methionine</keyword>
<keyword evidence="3" id="KW-0479">Metal-binding</keyword>
<dbReference type="AlphaFoldDB" id="A0A930EEW1"/>
<evidence type="ECO:0000256" key="4">
    <source>
        <dbReference type="ARBA" id="ARBA00023004"/>
    </source>
</evidence>
<dbReference type="SUPFAM" id="SSF102114">
    <property type="entry name" value="Radical SAM enzymes"/>
    <property type="match status" value="1"/>
</dbReference>
<dbReference type="InterPro" id="IPR058240">
    <property type="entry name" value="rSAM_sf"/>
</dbReference>
<dbReference type="Pfam" id="PF04055">
    <property type="entry name" value="Radical_SAM"/>
    <property type="match status" value="1"/>
</dbReference>
<dbReference type="GO" id="GO:0046872">
    <property type="term" value="F:metal ion binding"/>
    <property type="evidence" value="ECO:0007669"/>
    <property type="project" value="UniProtKB-KW"/>
</dbReference>
<dbReference type="InterPro" id="IPR007197">
    <property type="entry name" value="rSAM"/>
</dbReference>
<proteinExistence type="predicted"/>
<dbReference type="SFLD" id="SFLDS00029">
    <property type="entry name" value="Radical_SAM"/>
    <property type="match status" value="1"/>
</dbReference>
<sequence>MKKHAIIPIFIPHRGCPNDCVFCNQRKITARTTAPTVDEVKNTIDTWLTTLGEVPTVEIAFYGGSFTGLELEEQSSYLAIAKEYKDRGLIDKIHLSTRPDYIDRDILDNLKAYSVDTIELGVQSFDDEVLRKSNRGHTSASVYEAVSLIKEYGFEFGIQLMIGLPGDSLETCIYSAKE</sequence>
<dbReference type="SFLD" id="SFLDG01086">
    <property type="entry name" value="elongater_protein-like"/>
    <property type="match status" value="1"/>
</dbReference>
<dbReference type="GO" id="GO:0003824">
    <property type="term" value="F:catalytic activity"/>
    <property type="evidence" value="ECO:0007669"/>
    <property type="project" value="InterPro"/>
</dbReference>
<dbReference type="PANTHER" id="PTHR43409">
    <property type="entry name" value="ANAEROBIC MAGNESIUM-PROTOPORPHYRIN IX MONOMETHYL ESTER CYCLASE-RELATED"/>
    <property type="match status" value="1"/>
</dbReference>
<evidence type="ECO:0000256" key="5">
    <source>
        <dbReference type="ARBA" id="ARBA00023014"/>
    </source>
</evidence>
<evidence type="ECO:0000256" key="3">
    <source>
        <dbReference type="ARBA" id="ARBA00022723"/>
    </source>
</evidence>